<dbReference type="Gene3D" id="2.130.10.10">
    <property type="entry name" value="YVTN repeat-like/Quinoprotein amine dehydrogenase"/>
    <property type="match status" value="1"/>
</dbReference>
<dbReference type="Proteomes" id="UP000574133">
    <property type="component" value="Unassembled WGS sequence"/>
</dbReference>
<dbReference type="FunFam" id="2.130.10.10:FF:000306">
    <property type="entry name" value="3-carboxymuconate cyclase"/>
    <property type="match status" value="1"/>
</dbReference>
<dbReference type="GO" id="GO:0017057">
    <property type="term" value="F:6-phosphogluconolactonase activity"/>
    <property type="evidence" value="ECO:0007669"/>
    <property type="project" value="TreeGrafter"/>
</dbReference>
<reference evidence="2 3" key="1">
    <citation type="submission" date="2020-08" db="EMBL/GenBank/DDBJ databases">
        <title>Cohnella phylogeny.</title>
        <authorList>
            <person name="Dunlap C."/>
        </authorList>
    </citation>
    <scope>NUCLEOTIDE SEQUENCE [LARGE SCALE GENOMIC DNA]</scope>
    <source>
        <strain evidence="2 3">DSM 103658</strain>
    </source>
</reference>
<name>A0A841T5C2_9BACL</name>
<dbReference type="AlphaFoldDB" id="A0A841T5C2"/>
<dbReference type="InterPro" id="IPR019405">
    <property type="entry name" value="Lactonase_7-beta_prop"/>
</dbReference>
<protein>
    <submittedName>
        <fullName evidence="2">Lactonase family protein</fullName>
    </submittedName>
</protein>
<dbReference type="GO" id="GO:0005829">
    <property type="term" value="C:cytosol"/>
    <property type="evidence" value="ECO:0007669"/>
    <property type="project" value="TreeGrafter"/>
</dbReference>
<evidence type="ECO:0000313" key="3">
    <source>
        <dbReference type="Proteomes" id="UP000574133"/>
    </source>
</evidence>
<gene>
    <name evidence="2" type="ORF">H4Q31_01835</name>
</gene>
<dbReference type="InterPro" id="IPR050282">
    <property type="entry name" value="Cycloisomerase_2"/>
</dbReference>
<dbReference type="PANTHER" id="PTHR30344">
    <property type="entry name" value="6-PHOSPHOGLUCONOLACTONASE-RELATED"/>
    <property type="match status" value="1"/>
</dbReference>
<evidence type="ECO:0000313" key="2">
    <source>
        <dbReference type="EMBL" id="MBB6676062.1"/>
    </source>
</evidence>
<organism evidence="2 3">
    <name type="scientific">Cohnella lubricantis</name>
    <dbReference type="NCBI Taxonomy" id="2163172"/>
    <lineage>
        <taxon>Bacteria</taxon>
        <taxon>Bacillati</taxon>
        <taxon>Bacillota</taxon>
        <taxon>Bacilli</taxon>
        <taxon>Bacillales</taxon>
        <taxon>Paenibacillaceae</taxon>
        <taxon>Cohnella</taxon>
    </lineage>
</organism>
<dbReference type="SUPFAM" id="SSF51004">
    <property type="entry name" value="C-terminal (heme d1) domain of cytochrome cd1-nitrite reductase"/>
    <property type="match status" value="1"/>
</dbReference>
<accession>A0A841T5C2</accession>
<comment type="caution">
    <text evidence="2">The sequence shown here is derived from an EMBL/GenBank/DDBJ whole genome shotgun (WGS) entry which is preliminary data.</text>
</comment>
<dbReference type="InterPro" id="IPR015943">
    <property type="entry name" value="WD40/YVTN_repeat-like_dom_sf"/>
</dbReference>
<dbReference type="PANTHER" id="PTHR30344:SF1">
    <property type="entry name" value="6-PHOSPHOGLUCONOLACTONASE"/>
    <property type="match status" value="1"/>
</dbReference>
<keyword evidence="3" id="KW-1185">Reference proteome</keyword>
<comment type="similarity">
    <text evidence="1">Belongs to the cycloisomerase 2 family.</text>
</comment>
<dbReference type="EMBL" id="JACJVN010000009">
    <property type="protein sequence ID" value="MBB6676062.1"/>
    <property type="molecule type" value="Genomic_DNA"/>
</dbReference>
<evidence type="ECO:0000256" key="1">
    <source>
        <dbReference type="ARBA" id="ARBA00005564"/>
    </source>
</evidence>
<sequence>MLLGGAYVVTTRQIFAFIGSYAEADGPGLYACAYDEQTGSLKLLDQASGLLNPTFLVPNEDNNMLYTIMEHKDADGRKSGAAAAFRFDPAEGKLQRINDELTTPATTCHITLDRTHRLAVTSSYHGGLLGVSPILEDGRIGPSAEVHKHEGSSVHPAQTQARVHSVIVDPNNKYAVVSDLGMDKLIVYKLDAPNHRLVPHGETSIAPGSGPRHFVFHPELPYAYGINELSSTITVYSYDAAAGKLAVVQTISTLPENYDGDNATADIHLSPDGKFVYGSNRGHDSVAVYRVDSGSGRLSAIEYAPTLGGHPRNFGVSPDGRFVLVANRDGNNVVTFSRDAETGKLTPTGSELKVSKPVCIRFAAFA</sequence>
<dbReference type="Pfam" id="PF10282">
    <property type="entry name" value="Lactonase"/>
    <property type="match status" value="1"/>
</dbReference>
<proteinExistence type="inferred from homology"/>
<dbReference type="InterPro" id="IPR011048">
    <property type="entry name" value="Haem_d1_sf"/>
</dbReference>